<organism evidence="2 3">
    <name type="scientific">Leptospira harrisiae</name>
    <dbReference type="NCBI Taxonomy" id="2023189"/>
    <lineage>
        <taxon>Bacteria</taxon>
        <taxon>Pseudomonadati</taxon>
        <taxon>Spirochaetota</taxon>
        <taxon>Spirochaetia</taxon>
        <taxon>Leptospirales</taxon>
        <taxon>Leptospiraceae</taxon>
        <taxon>Leptospira</taxon>
    </lineage>
</organism>
<evidence type="ECO:0000259" key="1">
    <source>
        <dbReference type="Pfam" id="PF12680"/>
    </source>
</evidence>
<evidence type="ECO:0000313" key="3">
    <source>
        <dbReference type="Proteomes" id="UP000232145"/>
    </source>
</evidence>
<dbReference type="InterPro" id="IPR032710">
    <property type="entry name" value="NTF2-like_dom_sf"/>
</dbReference>
<protein>
    <recommendedName>
        <fullName evidence="1">SnoaL-like domain-containing protein</fullName>
    </recommendedName>
</protein>
<reference evidence="2 3" key="1">
    <citation type="submission" date="2017-07" db="EMBL/GenBank/DDBJ databases">
        <title>Leptospira spp. isolated from tropical soils.</title>
        <authorList>
            <person name="Thibeaux R."/>
            <person name="Iraola G."/>
            <person name="Ferres I."/>
            <person name="Bierque E."/>
            <person name="Girault D."/>
            <person name="Soupe-Gilbert M.-E."/>
            <person name="Picardeau M."/>
            <person name="Goarant C."/>
        </authorList>
    </citation>
    <scope>NUCLEOTIDE SEQUENCE [LARGE SCALE GENOMIC DNA]</scope>
    <source>
        <strain evidence="2 3">FH2-B-A1</strain>
    </source>
</reference>
<accession>A0A2N0AKS5</accession>
<gene>
    <name evidence="2" type="ORF">CH364_01125</name>
</gene>
<keyword evidence="3" id="KW-1185">Reference proteome</keyword>
<dbReference type="Gene3D" id="3.10.450.50">
    <property type="match status" value="1"/>
</dbReference>
<dbReference type="EMBL" id="NPDX01000001">
    <property type="protein sequence ID" value="PJZ84912.1"/>
    <property type="molecule type" value="Genomic_DNA"/>
</dbReference>
<evidence type="ECO:0000313" key="2">
    <source>
        <dbReference type="EMBL" id="PJZ84912.1"/>
    </source>
</evidence>
<feature type="domain" description="SnoaL-like" evidence="1">
    <location>
        <begin position="10"/>
        <end position="93"/>
    </location>
</feature>
<dbReference type="OrthoDB" id="8684708at2"/>
<dbReference type="Pfam" id="PF12680">
    <property type="entry name" value="SnoaL_2"/>
    <property type="match status" value="1"/>
</dbReference>
<dbReference type="SUPFAM" id="SSF54427">
    <property type="entry name" value="NTF2-like"/>
    <property type="match status" value="1"/>
</dbReference>
<sequence>MKLKLPSPIETYIHSSNESDLNGVLSCFTETATVLDEGQTLSGHNAIGKWFTKTRSKYQFKSRPITIKDKDNTIIVTAEVSGNFPGSPITLDYRFQIVSDLIQDLRIG</sequence>
<comment type="caution">
    <text evidence="2">The sequence shown here is derived from an EMBL/GenBank/DDBJ whole genome shotgun (WGS) entry which is preliminary data.</text>
</comment>
<dbReference type="Proteomes" id="UP000232145">
    <property type="component" value="Unassembled WGS sequence"/>
</dbReference>
<dbReference type="InterPro" id="IPR037401">
    <property type="entry name" value="SnoaL-like"/>
</dbReference>
<dbReference type="RefSeq" id="WP_100741800.1">
    <property type="nucleotide sequence ID" value="NZ_NPDW01000001.1"/>
</dbReference>
<proteinExistence type="predicted"/>
<name>A0A2N0AKS5_9LEPT</name>
<dbReference type="AlphaFoldDB" id="A0A2N0AKS5"/>